<evidence type="ECO:0000313" key="3">
    <source>
        <dbReference type="EMBL" id="GBG91947.1"/>
    </source>
</evidence>
<dbReference type="EMBL" id="BFEA01000975">
    <property type="protein sequence ID" value="GBG91947.1"/>
    <property type="molecule type" value="Genomic_DNA"/>
</dbReference>
<comment type="caution">
    <text evidence="3">The sequence shown here is derived from an EMBL/GenBank/DDBJ whole genome shotgun (WGS) entry which is preliminary data.</text>
</comment>
<protein>
    <submittedName>
        <fullName evidence="3">Uncharacterized protein</fullName>
    </submittedName>
</protein>
<keyword evidence="1" id="KW-0175">Coiled coil</keyword>
<keyword evidence="4" id="KW-1185">Reference proteome</keyword>
<organism evidence="3 4">
    <name type="scientific">Chara braunii</name>
    <name type="common">Braun's stonewort</name>
    <dbReference type="NCBI Taxonomy" id="69332"/>
    <lineage>
        <taxon>Eukaryota</taxon>
        <taxon>Viridiplantae</taxon>
        <taxon>Streptophyta</taxon>
        <taxon>Charophyceae</taxon>
        <taxon>Charales</taxon>
        <taxon>Characeae</taxon>
        <taxon>Chara</taxon>
    </lineage>
</organism>
<feature type="compositionally biased region" description="Basic residues" evidence="2">
    <location>
        <begin position="139"/>
        <end position="149"/>
    </location>
</feature>
<feature type="region of interest" description="Disordered" evidence="2">
    <location>
        <begin position="118"/>
        <end position="173"/>
    </location>
</feature>
<gene>
    <name evidence="3" type="ORF">CBR_g54043</name>
</gene>
<dbReference type="Proteomes" id="UP000265515">
    <property type="component" value="Unassembled WGS sequence"/>
</dbReference>
<proteinExistence type="predicted"/>
<accession>A0A388MBK3</accession>
<feature type="compositionally biased region" description="Basic and acidic residues" evidence="2">
    <location>
        <begin position="24"/>
        <end position="56"/>
    </location>
</feature>
<dbReference type="Gramene" id="GBG91947">
    <property type="protein sequence ID" value="GBG91947"/>
    <property type="gene ID" value="CBR_g54043"/>
</dbReference>
<evidence type="ECO:0000313" key="4">
    <source>
        <dbReference type="Proteomes" id="UP000265515"/>
    </source>
</evidence>
<name>A0A388MBK3_CHABU</name>
<feature type="region of interest" description="Disordered" evidence="2">
    <location>
        <begin position="15"/>
        <end position="56"/>
    </location>
</feature>
<dbReference type="AlphaFoldDB" id="A0A388MBK3"/>
<feature type="region of interest" description="Disordered" evidence="2">
    <location>
        <begin position="247"/>
        <end position="281"/>
    </location>
</feature>
<feature type="coiled-coil region" evidence="1">
    <location>
        <begin position="89"/>
        <end position="116"/>
    </location>
</feature>
<evidence type="ECO:0000256" key="1">
    <source>
        <dbReference type="SAM" id="Coils"/>
    </source>
</evidence>
<evidence type="ECO:0000256" key="2">
    <source>
        <dbReference type="SAM" id="MobiDB-lite"/>
    </source>
</evidence>
<sequence>MATLREYIEVERAKKEMKARKKAERKEVERRAMEEKEARERKAEKKAEKAREEEERVAAIRKDMDLHVKLTVKEALSGAYAEFREAIAAAKLHEKMKGKQNDIEEIRERMQGLSINEKRKRGPKPVFEDNPPMELPAKRTPKRTPKRGIQKPAKLTPRLTRSKTKTKVRLSPATKERITAVAKRKIPASMGKIGRYKLMEDVMRLPKDYDAITLQNICLEEGVQYRGKIDAIFDLAEHRAYIAYGTDNEDDGEVESKQDIDEVGATKIVEGNEGVAEDVDE</sequence>
<reference evidence="3 4" key="1">
    <citation type="journal article" date="2018" name="Cell">
        <title>The Chara Genome: Secondary Complexity and Implications for Plant Terrestrialization.</title>
        <authorList>
            <person name="Nishiyama T."/>
            <person name="Sakayama H."/>
            <person name="Vries J.D."/>
            <person name="Buschmann H."/>
            <person name="Saint-Marcoux D."/>
            <person name="Ullrich K.K."/>
            <person name="Haas F.B."/>
            <person name="Vanderstraeten L."/>
            <person name="Becker D."/>
            <person name="Lang D."/>
            <person name="Vosolsobe S."/>
            <person name="Rombauts S."/>
            <person name="Wilhelmsson P.K.I."/>
            <person name="Janitza P."/>
            <person name="Kern R."/>
            <person name="Heyl A."/>
            <person name="Rumpler F."/>
            <person name="Villalobos L.I.A.C."/>
            <person name="Clay J.M."/>
            <person name="Skokan R."/>
            <person name="Toyoda A."/>
            <person name="Suzuki Y."/>
            <person name="Kagoshima H."/>
            <person name="Schijlen E."/>
            <person name="Tajeshwar N."/>
            <person name="Catarino B."/>
            <person name="Hetherington A.J."/>
            <person name="Saltykova A."/>
            <person name="Bonnot C."/>
            <person name="Breuninger H."/>
            <person name="Symeonidi A."/>
            <person name="Radhakrishnan G.V."/>
            <person name="Van Nieuwerburgh F."/>
            <person name="Deforce D."/>
            <person name="Chang C."/>
            <person name="Karol K.G."/>
            <person name="Hedrich R."/>
            <person name="Ulvskov P."/>
            <person name="Glockner G."/>
            <person name="Delwiche C.F."/>
            <person name="Petrasek J."/>
            <person name="Van de Peer Y."/>
            <person name="Friml J."/>
            <person name="Beilby M."/>
            <person name="Dolan L."/>
            <person name="Kohara Y."/>
            <person name="Sugano S."/>
            <person name="Fujiyama A."/>
            <person name="Delaux P.-M."/>
            <person name="Quint M."/>
            <person name="TheiBen G."/>
            <person name="Hagemann M."/>
            <person name="Harholt J."/>
            <person name="Dunand C."/>
            <person name="Zachgo S."/>
            <person name="Langdale J."/>
            <person name="Maumus F."/>
            <person name="Straeten D.V.D."/>
            <person name="Gould S.B."/>
            <person name="Rensing S.A."/>
        </authorList>
    </citation>
    <scope>NUCLEOTIDE SEQUENCE [LARGE SCALE GENOMIC DNA]</scope>
    <source>
        <strain evidence="3 4">S276</strain>
    </source>
</reference>